<dbReference type="Gene3D" id="6.10.140.2220">
    <property type="match status" value="1"/>
</dbReference>
<keyword evidence="3" id="KW-0949">S-adenosyl-L-methionine</keyword>
<dbReference type="SUPFAM" id="SSF144232">
    <property type="entry name" value="HIT/MYND zinc finger-like"/>
    <property type="match status" value="1"/>
</dbReference>
<keyword evidence="6" id="KW-0862">Zinc</keyword>
<evidence type="ECO:0000256" key="6">
    <source>
        <dbReference type="ARBA" id="ARBA00022833"/>
    </source>
</evidence>
<dbReference type="SUPFAM" id="SSF82199">
    <property type="entry name" value="SET domain"/>
    <property type="match status" value="1"/>
</dbReference>
<protein>
    <submittedName>
        <fullName evidence="11">SET and MYND domain-containing protein 4-like</fullName>
    </submittedName>
</protein>
<dbReference type="GO" id="GO:0008757">
    <property type="term" value="F:S-adenosylmethionine-dependent methyltransferase activity"/>
    <property type="evidence" value="ECO:0007669"/>
    <property type="project" value="UniProtKB-ARBA"/>
</dbReference>
<dbReference type="InterPro" id="IPR002893">
    <property type="entry name" value="Znf_MYND"/>
</dbReference>
<feature type="domain" description="MYND-type" evidence="9">
    <location>
        <begin position="279"/>
        <end position="318"/>
    </location>
</feature>
<dbReference type="PANTHER" id="PTHR46165:SF2">
    <property type="entry name" value="SET AND MYND DOMAIN-CONTAINING PROTEIN 4"/>
    <property type="match status" value="1"/>
</dbReference>
<proteinExistence type="predicted"/>
<dbReference type="GO" id="GO:0008270">
    <property type="term" value="F:zinc ion binding"/>
    <property type="evidence" value="ECO:0007669"/>
    <property type="project" value="UniProtKB-KW"/>
</dbReference>
<sequence length="630" mass="71976">MDLARDLILMMKSKCKSHVGYGLQAECESLVGHILENMAKSQMPALRIDKKNDETSMKYREEGNEYFVAGDDVKAIETYTKSLAYAKSNEQMAYAHANRSAALYRKKMYKECIMDVKEALDLEYPEEKRKRLEERGLKAMAELAKLLNEKSTDLDDDLEDCPFTQVDSTQKKRFPLISVEEAEAPKKSLDIHVPKEISVSGEASGTFVKPRYLLHPEYMSFPHGPSKEAPANSDGVEISFSKKYGRHLMATKEFKPGDILTMERPFSWVIYRDKFYTHCHHCLERCYVLLPCPECPISQYCSEKCRTEDWDWAHKMECPVLSGLVNLLNVDEDKVRMVMKIIRMLMPATLNGKRIDELRSDMKNAEMNPDDRTAGFTDLGVLESTSPRSALSLATNMITRPIIGISAFACVSALGAMLLATQTGFFGRKYKWNELRDITKYPDIKFCGSLMLRACVITSSNCFSIQPEPGVKSGSGLYVTHSLYNHSCAPNTFRHFEGLTMITRAMEPIHPGDQIFTGYGADYSYMPLAKRKEKLLDEYFFDCECPACINDWPTYDEILKNHVGSITKDKKLVQRLKPYKQRLLANKYDIEAVREVLCILHADVKMPCEEILHGVQYLRSFYLGKLHRSR</sequence>
<evidence type="ECO:0000256" key="3">
    <source>
        <dbReference type="ARBA" id="ARBA00022691"/>
    </source>
</evidence>
<dbReference type="OrthoDB" id="5945798at2759"/>
<dbReference type="GeneID" id="105271337"/>
<evidence type="ECO:0000256" key="7">
    <source>
        <dbReference type="PROSITE-ProRule" id="PRU00134"/>
    </source>
</evidence>
<dbReference type="Proteomes" id="UP000694866">
    <property type="component" value="Unplaced"/>
</dbReference>
<dbReference type="GO" id="GO:0005634">
    <property type="term" value="C:nucleus"/>
    <property type="evidence" value="ECO:0007669"/>
    <property type="project" value="TreeGrafter"/>
</dbReference>
<dbReference type="InterPro" id="IPR052097">
    <property type="entry name" value="SET-MYND_domain_protein"/>
</dbReference>
<dbReference type="RefSeq" id="XP_011311122.1">
    <property type="nucleotide sequence ID" value="XM_011312820.1"/>
</dbReference>
<dbReference type="AlphaFoldDB" id="A0A9R1TKT7"/>
<evidence type="ECO:0000256" key="4">
    <source>
        <dbReference type="ARBA" id="ARBA00022723"/>
    </source>
</evidence>
<dbReference type="KEGG" id="fas:105271337"/>
<dbReference type="InterPro" id="IPR001214">
    <property type="entry name" value="SET_dom"/>
</dbReference>
<keyword evidence="1" id="KW-0489">Methyltransferase</keyword>
<keyword evidence="10" id="KW-1185">Reference proteome</keyword>
<keyword evidence="2" id="KW-0808">Transferase</keyword>
<evidence type="ECO:0000313" key="11">
    <source>
        <dbReference type="RefSeq" id="XP_011311122.1"/>
    </source>
</evidence>
<dbReference type="Gene3D" id="2.170.270.10">
    <property type="entry name" value="SET domain"/>
    <property type="match status" value="1"/>
</dbReference>
<organism evidence="10 11">
    <name type="scientific">Fopius arisanus</name>
    <dbReference type="NCBI Taxonomy" id="64838"/>
    <lineage>
        <taxon>Eukaryota</taxon>
        <taxon>Metazoa</taxon>
        <taxon>Ecdysozoa</taxon>
        <taxon>Arthropoda</taxon>
        <taxon>Hexapoda</taxon>
        <taxon>Insecta</taxon>
        <taxon>Pterygota</taxon>
        <taxon>Neoptera</taxon>
        <taxon>Endopterygota</taxon>
        <taxon>Hymenoptera</taxon>
        <taxon>Apocrita</taxon>
        <taxon>Ichneumonoidea</taxon>
        <taxon>Braconidae</taxon>
        <taxon>Opiinae</taxon>
        <taxon>Fopius</taxon>
    </lineage>
</organism>
<evidence type="ECO:0000259" key="8">
    <source>
        <dbReference type="PROSITE" id="PS50280"/>
    </source>
</evidence>
<dbReference type="Pfam" id="PF00856">
    <property type="entry name" value="SET"/>
    <property type="match status" value="1"/>
</dbReference>
<dbReference type="GO" id="GO:0008170">
    <property type="term" value="F:N-methyltransferase activity"/>
    <property type="evidence" value="ECO:0007669"/>
    <property type="project" value="UniProtKB-ARBA"/>
</dbReference>
<keyword evidence="5 7" id="KW-0863">Zinc-finger</keyword>
<dbReference type="InterPro" id="IPR046341">
    <property type="entry name" value="SET_dom_sf"/>
</dbReference>
<evidence type="ECO:0000313" key="10">
    <source>
        <dbReference type="Proteomes" id="UP000694866"/>
    </source>
</evidence>
<dbReference type="GO" id="GO:0042826">
    <property type="term" value="F:histone deacetylase binding"/>
    <property type="evidence" value="ECO:0007669"/>
    <property type="project" value="TreeGrafter"/>
</dbReference>
<accession>A0A9R1TKT7</accession>
<name>A0A9R1TKT7_9HYME</name>
<dbReference type="SUPFAM" id="SSF48452">
    <property type="entry name" value="TPR-like"/>
    <property type="match status" value="1"/>
</dbReference>
<reference evidence="11" key="1">
    <citation type="submission" date="2025-08" db="UniProtKB">
        <authorList>
            <consortium name="RefSeq"/>
        </authorList>
    </citation>
    <scope>IDENTIFICATION</scope>
    <source>
        <strain evidence="11">USDA-PBARC FA_bdor</strain>
        <tissue evidence="11">Whole organism</tissue>
    </source>
</reference>
<gene>
    <name evidence="11" type="primary">LOC105271337</name>
</gene>
<dbReference type="PROSITE" id="PS50865">
    <property type="entry name" value="ZF_MYND_2"/>
    <property type="match status" value="1"/>
</dbReference>
<evidence type="ECO:0000256" key="5">
    <source>
        <dbReference type="ARBA" id="ARBA00022771"/>
    </source>
</evidence>
<dbReference type="InterPro" id="IPR019734">
    <property type="entry name" value="TPR_rpt"/>
</dbReference>
<dbReference type="GO" id="GO:0032259">
    <property type="term" value="P:methylation"/>
    <property type="evidence" value="ECO:0007669"/>
    <property type="project" value="UniProtKB-KW"/>
</dbReference>
<dbReference type="PROSITE" id="PS50280">
    <property type="entry name" value="SET"/>
    <property type="match status" value="1"/>
</dbReference>
<dbReference type="Pfam" id="PF01753">
    <property type="entry name" value="zf-MYND"/>
    <property type="match status" value="1"/>
</dbReference>
<dbReference type="Gene3D" id="1.25.40.10">
    <property type="entry name" value="Tetratricopeptide repeat domain"/>
    <property type="match status" value="2"/>
</dbReference>
<evidence type="ECO:0000259" key="9">
    <source>
        <dbReference type="PROSITE" id="PS50865"/>
    </source>
</evidence>
<evidence type="ECO:0000256" key="2">
    <source>
        <dbReference type="ARBA" id="ARBA00022679"/>
    </source>
</evidence>
<dbReference type="PANTHER" id="PTHR46165">
    <property type="entry name" value="SET AND MYND DOMAIN-CONTAINING PROTEIN 4"/>
    <property type="match status" value="1"/>
</dbReference>
<dbReference type="InterPro" id="IPR011990">
    <property type="entry name" value="TPR-like_helical_dom_sf"/>
</dbReference>
<evidence type="ECO:0000256" key="1">
    <source>
        <dbReference type="ARBA" id="ARBA00022603"/>
    </source>
</evidence>
<dbReference type="GO" id="GO:0008276">
    <property type="term" value="F:protein methyltransferase activity"/>
    <property type="evidence" value="ECO:0007669"/>
    <property type="project" value="UniProtKB-ARBA"/>
</dbReference>
<dbReference type="SMART" id="SM00028">
    <property type="entry name" value="TPR"/>
    <property type="match status" value="2"/>
</dbReference>
<feature type="domain" description="SET" evidence="8">
    <location>
        <begin position="234"/>
        <end position="520"/>
    </location>
</feature>
<dbReference type="GO" id="GO:0005737">
    <property type="term" value="C:cytoplasm"/>
    <property type="evidence" value="ECO:0007669"/>
    <property type="project" value="TreeGrafter"/>
</dbReference>
<keyword evidence="4" id="KW-0479">Metal-binding</keyword>